<accession>A0ABV0JES7</accession>
<dbReference type="Pfam" id="PF09654">
    <property type="entry name" value="DUF2396"/>
    <property type="match status" value="1"/>
</dbReference>
<organism evidence="1 2">
    <name type="scientific">Trichocoleus desertorum GB2-A4</name>
    <dbReference type="NCBI Taxonomy" id="2933944"/>
    <lineage>
        <taxon>Bacteria</taxon>
        <taxon>Bacillati</taxon>
        <taxon>Cyanobacteriota</taxon>
        <taxon>Cyanophyceae</taxon>
        <taxon>Leptolyngbyales</taxon>
        <taxon>Trichocoleusaceae</taxon>
        <taxon>Trichocoleus</taxon>
    </lineage>
</organism>
<name>A0ABV0JES7_9CYAN</name>
<dbReference type="InterPro" id="IPR013472">
    <property type="entry name" value="CHP02652"/>
</dbReference>
<reference evidence="1 2" key="1">
    <citation type="submission" date="2022-04" db="EMBL/GenBank/DDBJ databases">
        <title>Positive selection, recombination, and allopatry shape intraspecific diversity of widespread and dominant cyanobacteria.</title>
        <authorList>
            <person name="Wei J."/>
            <person name="Shu W."/>
            <person name="Hu C."/>
        </authorList>
    </citation>
    <scope>NUCLEOTIDE SEQUENCE [LARGE SCALE GENOMIC DNA]</scope>
    <source>
        <strain evidence="1 2">GB2-A4</strain>
    </source>
</reference>
<sequence>MSGLVLTESYVCHLHGQFDAKPDNQELEFADTRKCWRRLEDQWYRCHRRFDTLEYEIGEALSYGKFNGGLHALTKNPKHVTKIVVSRRYESLVEPYRQLLEEQRLPLTIFGIPTEFSPDPQEEPRWNFINFELERQTSKIIIEGLDGWTQEEWQEAEKSGRLELKVFYLEESRLWYATLNRDTPNTSNCTAMCETLAGALGSLAKWVEQKTVPGSGDRNNSTN</sequence>
<dbReference type="Proteomes" id="UP001464891">
    <property type="component" value="Unassembled WGS sequence"/>
</dbReference>
<evidence type="ECO:0000313" key="1">
    <source>
        <dbReference type="EMBL" id="MEP0819561.1"/>
    </source>
</evidence>
<keyword evidence="2" id="KW-1185">Reference proteome</keyword>
<proteinExistence type="predicted"/>
<comment type="caution">
    <text evidence="1">The sequence shown here is derived from an EMBL/GenBank/DDBJ whole genome shotgun (WGS) entry which is preliminary data.</text>
</comment>
<protein>
    <submittedName>
        <fullName evidence="1">TIGR02652 family protein</fullName>
    </submittedName>
</protein>
<evidence type="ECO:0000313" key="2">
    <source>
        <dbReference type="Proteomes" id="UP001464891"/>
    </source>
</evidence>
<gene>
    <name evidence="1" type="ORF">NC998_20905</name>
</gene>
<dbReference type="EMBL" id="JAMPKM010000015">
    <property type="protein sequence ID" value="MEP0819561.1"/>
    <property type="molecule type" value="Genomic_DNA"/>
</dbReference>